<dbReference type="Proteomes" id="UP000242590">
    <property type="component" value="Unassembled WGS sequence"/>
</dbReference>
<comment type="caution">
    <text evidence="1">The sequence shown here is derived from an EMBL/GenBank/DDBJ whole genome shotgun (WGS) entry which is preliminary data.</text>
</comment>
<protein>
    <recommendedName>
        <fullName evidence="3">Restriction endonuclease</fullName>
    </recommendedName>
</protein>
<evidence type="ECO:0000313" key="1">
    <source>
        <dbReference type="EMBL" id="OOV36267.1"/>
    </source>
</evidence>
<accession>A0A1T1D5Y1</accession>
<organism evidence="1 2">
    <name type="scientific">Candidatus Synechococcus spongiarum LMB bulk15N</name>
    <dbReference type="NCBI Taxonomy" id="1943583"/>
    <lineage>
        <taxon>Bacteria</taxon>
        <taxon>Bacillati</taxon>
        <taxon>Cyanobacteriota</taxon>
        <taxon>Cyanophyceae</taxon>
        <taxon>Synechococcales</taxon>
        <taxon>Synechococcaceae</taxon>
        <taxon>Synechococcus</taxon>
    </lineage>
</organism>
<proteinExistence type="predicted"/>
<evidence type="ECO:0008006" key="3">
    <source>
        <dbReference type="Google" id="ProtNLM"/>
    </source>
</evidence>
<sequence>MKFPFEVSFEEVQADLDVYVDAVFSCLTSEFLVMPKGKGFIEFAVFEEGYERLKRATGGFREVTPETVGAAVYDTPIALVVLRCMIGFTPPKWAYYVSRQTGISVTQNAARAIDRNIRMDPKASLPSPGTVQGRRIRALISAACDALASGVPRQASDTLHRLDKADTKAGLVSVRASANLGIPYSVLLYERLLGRPFAGHHDSISELIGNVIENVLTEAGISFRKTRRAERLAGFDQAPDFVVPNEFNPKVVIEAKLTEDDGTARDKVTRVQHLGALSLEGQPPGRPRFEVVACIAGRGFGVRREDMKKLLLATRDKVFTLRNISDLVDKTLLTDFRPISRTV</sequence>
<evidence type="ECO:0000313" key="2">
    <source>
        <dbReference type="Proteomes" id="UP000242590"/>
    </source>
</evidence>
<dbReference type="EMBL" id="MWLE01000020">
    <property type="protein sequence ID" value="OOV36267.1"/>
    <property type="molecule type" value="Genomic_DNA"/>
</dbReference>
<gene>
    <name evidence="1" type="ORF">BV53_01375</name>
</gene>
<dbReference type="AlphaFoldDB" id="A0A1T1D5Y1"/>
<dbReference type="OrthoDB" id="5175737at2"/>
<reference evidence="1 2" key="1">
    <citation type="submission" date="2017-02" db="EMBL/GenBank/DDBJ databases">
        <title>Draft Genome Sequences of 'Candidatus Synechococcus spongiarum', Cyanobacterial Symbionts of the Mediterranean Sponge Aplysina aerophoba from two locations.</title>
        <authorList>
            <person name="Slaby B.M."/>
            <person name="Hentschel U."/>
        </authorList>
    </citation>
    <scope>NUCLEOTIDE SEQUENCE [LARGE SCALE GENOMIC DNA]</scope>
    <source>
        <strain evidence="1">LMB bulk15N</strain>
    </source>
</reference>
<dbReference type="RefSeq" id="WP_078231890.1">
    <property type="nucleotide sequence ID" value="NZ_MWLE01000020.1"/>
</dbReference>
<name>A0A1T1D5Y1_9SYNE</name>
<dbReference type="REBASE" id="199720">
    <property type="entry name" value="SspLMB152ORF1370P"/>
</dbReference>